<evidence type="ECO:0000256" key="2">
    <source>
        <dbReference type="ARBA" id="ARBA00022525"/>
    </source>
</evidence>
<dbReference type="PRINTS" id="PR00680">
    <property type="entry name" value="PTREFOIL"/>
</dbReference>
<dbReference type="AlphaFoldDB" id="A0A834B370"/>
<dbReference type="SMART" id="SM00018">
    <property type="entry name" value="PD"/>
    <property type="match status" value="1"/>
</dbReference>
<name>A0A834B370_9CHIR</name>
<evidence type="ECO:0000256" key="4">
    <source>
        <dbReference type="ARBA" id="ARBA00023157"/>
    </source>
</evidence>
<evidence type="ECO:0000259" key="7">
    <source>
        <dbReference type="PROSITE" id="PS51448"/>
    </source>
</evidence>
<dbReference type="PANTHER" id="PTHR13826:SF18">
    <property type="entry name" value="TREFOIL FACTOR 1"/>
    <property type="match status" value="1"/>
</dbReference>
<dbReference type="GO" id="GO:0005615">
    <property type="term" value="C:extracellular space"/>
    <property type="evidence" value="ECO:0007669"/>
    <property type="project" value="TreeGrafter"/>
</dbReference>
<evidence type="ECO:0000256" key="6">
    <source>
        <dbReference type="SAM" id="SignalP"/>
    </source>
</evidence>
<dbReference type="InterPro" id="IPR044913">
    <property type="entry name" value="P_trefoil_dom_sf"/>
</dbReference>
<dbReference type="Proteomes" id="UP000664940">
    <property type="component" value="Unassembled WGS sequence"/>
</dbReference>
<dbReference type="PROSITE" id="PS51448">
    <property type="entry name" value="P_TREFOIL_2"/>
    <property type="match status" value="1"/>
</dbReference>
<protein>
    <submittedName>
        <fullName evidence="8">Trefoil factor 1</fullName>
    </submittedName>
</protein>
<evidence type="ECO:0000313" key="9">
    <source>
        <dbReference type="Proteomes" id="UP000664940"/>
    </source>
</evidence>
<reference evidence="8 9" key="1">
    <citation type="journal article" date="2020" name="Nature">
        <title>Six reference-quality genomes reveal evolution of bat adaptations.</title>
        <authorList>
            <person name="Jebb D."/>
            <person name="Huang Z."/>
            <person name="Pippel M."/>
            <person name="Hughes G.M."/>
            <person name="Lavrichenko K."/>
            <person name="Devanna P."/>
            <person name="Winkler S."/>
            <person name="Jermiin L.S."/>
            <person name="Skirmuntt E.C."/>
            <person name="Katzourakis A."/>
            <person name="Burkitt-Gray L."/>
            <person name="Ray D.A."/>
            <person name="Sullivan K.A.M."/>
            <person name="Roscito J.G."/>
            <person name="Kirilenko B.M."/>
            <person name="Davalos L.M."/>
            <person name="Corthals A.P."/>
            <person name="Power M.L."/>
            <person name="Jones G."/>
            <person name="Ransome R.D."/>
            <person name="Dechmann D.K.N."/>
            <person name="Locatelli A.G."/>
            <person name="Puechmaille S.J."/>
            <person name="Fedrigo O."/>
            <person name="Jarvis E.D."/>
            <person name="Hiller M."/>
            <person name="Vernes S.C."/>
            <person name="Myers E.W."/>
            <person name="Teeling E.C."/>
        </authorList>
    </citation>
    <scope>NUCLEOTIDE SEQUENCE [LARGE SCALE GENOMIC DNA]</scope>
    <source>
        <strain evidence="8">Bat1K_MPI-CBG_1</strain>
    </source>
</reference>
<dbReference type="Pfam" id="PF00088">
    <property type="entry name" value="Trefoil"/>
    <property type="match status" value="1"/>
</dbReference>
<evidence type="ECO:0000256" key="1">
    <source>
        <dbReference type="ARBA" id="ARBA00004613"/>
    </source>
</evidence>
<keyword evidence="4 5" id="KW-1015">Disulfide bond</keyword>
<gene>
    <name evidence="8" type="ORF">HJG60_018805</name>
</gene>
<dbReference type="FunFam" id="4.10.110.10:FF:000001">
    <property type="entry name" value="Trefoil factor 3"/>
    <property type="match status" value="1"/>
</dbReference>
<sequence>MEPKVICVLLLVFSLALSAQAQGQAETCAVAPKQRANCGYPGVTPSQCAEKGCCFDDTVPGYPWCFYPGKIEDASEEECEF</sequence>
<comment type="subcellular location">
    <subcellularLocation>
        <location evidence="1">Secreted</location>
    </subcellularLocation>
</comment>
<dbReference type="InterPro" id="IPR000519">
    <property type="entry name" value="P_trefoil_dom"/>
</dbReference>
<dbReference type="InterPro" id="IPR017957">
    <property type="entry name" value="P_trefoil_CS"/>
</dbReference>
<keyword evidence="3 6" id="KW-0732">Signal</keyword>
<feature type="chain" id="PRO_5032406324" evidence="6">
    <location>
        <begin position="22"/>
        <end position="81"/>
    </location>
</feature>
<dbReference type="CDD" id="cd00111">
    <property type="entry name" value="Trefoil"/>
    <property type="match status" value="1"/>
</dbReference>
<evidence type="ECO:0000256" key="5">
    <source>
        <dbReference type="PROSITE-ProRule" id="PRU00779"/>
    </source>
</evidence>
<feature type="disulfide bond" evidence="5">
    <location>
        <begin position="48"/>
        <end position="65"/>
    </location>
</feature>
<proteinExistence type="predicted"/>
<feature type="signal peptide" evidence="6">
    <location>
        <begin position="1"/>
        <end position="21"/>
    </location>
</feature>
<dbReference type="PANTHER" id="PTHR13826">
    <property type="entry name" value="INTESTINAL TREFOIL FACTOR-RELATED"/>
    <property type="match status" value="1"/>
</dbReference>
<comment type="caution">
    <text evidence="8">The sequence shown here is derived from an EMBL/GenBank/DDBJ whole genome shotgun (WGS) entry which is preliminary data.</text>
</comment>
<feature type="disulfide bond" evidence="5">
    <location>
        <begin position="28"/>
        <end position="54"/>
    </location>
</feature>
<organism evidence="8 9">
    <name type="scientific">Phyllostomus discolor</name>
    <name type="common">pale spear-nosed bat</name>
    <dbReference type="NCBI Taxonomy" id="89673"/>
    <lineage>
        <taxon>Eukaryota</taxon>
        <taxon>Metazoa</taxon>
        <taxon>Chordata</taxon>
        <taxon>Craniata</taxon>
        <taxon>Vertebrata</taxon>
        <taxon>Euteleostomi</taxon>
        <taxon>Mammalia</taxon>
        <taxon>Eutheria</taxon>
        <taxon>Laurasiatheria</taxon>
        <taxon>Chiroptera</taxon>
        <taxon>Yangochiroptera</taxon>
        <taxon>Phyllostomidae</taxon>
        <taxon>Phyllostominae</taxon>
        <taxon>Phyllostomus</taxon>
    </lineage>
</organism>
<feature type="domain" description="P-type" evidence="7">
    <location>
        <begin position="26"/>
        <end position="69"/>
    </location>
</feature>
<keyword evidence="2" id="KW-0964">Secreted</keyword>
<dbReference type="Gene3D" id="4.10.110.10">
    <property type="entry name" value="Spasmolytic Protein, domain 1"/>
    <property type="match status" value="1"/>
</dbReference>
<dbReference type="InterPro" id="IPR017994">
    <property type="entry name" value="P_trefoil_chordata"/>
</dbReference>
<feature type="disulfide bond" evidence="5">
    <location>
        <begin position="38"/>
        <end position="53"/>
    </location>
</feature>
<accession>A0A834B370</accession>
<dbReference type="PROSITE" id="PS00025">
    <property type="entry name" value="P_TREFOIL_1"/>
    <property type="match status" value="1"/>
</dbReference>
<dbReference type="GO" id="GO:0030277">
    <property type="term" value="P:maintenance of gastrointestinal epithelium"/>
    <property type="evidence" value="ECO:0007669"/>
    <property type="project" value="TreeGrafter"/>
</dbReference>
<dbReference type="EMBL" id="JABVXQ010000003">
    <property type="protein sequence ID" value="KAF6122128.1"/>
    <property type="molecule type" value="Genomic_DNA"/>
</dbReference>
<evidence type="ECO:0000256" key="3">
    <source>
        <dbReference type="ARBA" id="ARBA00022729"/>
    </source>
</evidence>
<dbReference type="SUPFAM" id="SSF57492">
    <property type="entry name" value="Trefoil"/>
    <property type="match status" value="1"/>
</dbReference>
<evidence type="ECO:0000313" key="8">
    <source>
        <dbReference type="EMBL" id="KAF6122128.1"/>
    </source>
</evidence>